<gene>
    <name evidence="1" type="ORF">AURDEDRAFT_176280</name>
</gene>
<proteinExistence type="predicted"/>
<accession>J0CW08</accession>
<protein>
    <submittedName>
        <fullName evidence="1">Uncharacterized protein</fullName>
    </submittedName>
</protein>
<dbReference type="Proteomes" id="UP000006514">
    <property type="component" value="Unassembled WGS sequence"/>
</dbReference>
<keyword evidence="2" id="KW-1185">Reference proteome</keyword>
<evidence type="ECO:0000313" key="2">
    <source>
        <dbReference type="Proteomes" id="UP000006514"/>
    </source>
</evidence>
<dbReference type="InParanoid" id="J0CW08"/>
<name>J0CW08_AURST</name>
<organism evidence="1 2">
    <name type="scientific">Auricularia subglabra (strain TFB-10046 / SS5)</name>
    <name type="common">White-rot fungus</name>
    <name type="synonym">Auricularia delicata (strain TFB10046)</name>
    <dbReference type="NCBI Taxonomy" id="717982"/>
    <lineage>
        <taxon>Eukaryota</taxon>
        <taxon>Fungi</taxon>
        <taxon>Dikarya</taxon>
        <taxon>Basidiomycota</taxon>
        <taxon>Agaricomycotina</taxon>
        <taxon>Agaricomycetes</taxon>
        <taxon>Auriculariales</taxon>
        <taxon>Auriculariaceae</taxon>
        <taxon>Auricularia</taxon>
    </lineage>
</organism>
<dbReference type="EMBL" id="JH687928">
    <property type="protein sequence ID" value="EJD34673.1"/>
    <property type="molecule type" value="Genomic_DNA"/>
</dbReference>
<dbReference type="KEGG" id="adl:AURDEDRAFT_176280"/>
<dbReference type="AlphaFoldDB" id="J0CW08"/>
<sequence length="210" mass="22852">MTMWGVYTGKCLLRISEIECVYFNDIAFLGNTIAGAAGLSVTVLSVSGLLFELEFPDGSNVFVSYMPLTEQSTTTRLTAGCLTFQPSYLSQLRTLRMTDTMLSEFLRGSPRLASLVSLSIDARLGQSSSIALQRLAGIHAPRITSLTISLGGIDDNHEGAKARRFLANLETCLHKISRKRDLRVVVRGLPHIAEVGVKLPVVGHVTITLE</sequence>
<reference evidence="2" key="1">
    <citation type="journal article" date="2012" name="Science">
        <title>The Paleozoic origin of enzymatic lignin decomposition reconstructed from 31 fungal genomes.</title>
        <authorList>
            <person name="Floudas D."/>
            <person name="Binder M."/>
            <person name="Riley R."/>
            <person name="Barry K."/>
            <person name="Blanchette R.A."/>
            <person name="Henrissat B."/>
            <person name="Martinez A.T."/>
            <person name="Otillar R."/>
            <person name="Spatafora J.W."/>
            <person name="Yadav J.S."/>
            <person name="Aerts A."/>
            <person name="Benoit I."/>
            <person name="Boyd A."/>
            <person name="Carlson A."/>
            <person name="Copeland A."/>
            <person name="Coutinho P.M."/>
            <person name="de Vries R.P."/>
            <person name="Ferreira P."/>
            <person name="Findley K."/>
            <person name="Foster B."/>
            <person name="Gaskell J."/>
            <person name="Glotzer D."/>
            <person name="Gorecki P."/>
            <person name="Heitman J."/>
            <person name="Hesse C."/>
            <person name="Hori C."/>
            <person name="Igarashi K."/>
            <person name="Jurgens J.A."/>
            <person name="Kallen N."/>
            <person name="Kersten P."/>
            <person name="Kohler A."/>
            <person name="Kuees U."/>
            <person name="Kumar T.K.A."/>
            <person name="Kuo A."/>
            <person name="LaButti K."/>
            <person name="Larrondo L.F."/>
            <person name="Lindquist E."/>
            <person name="Ling A."/>
            <person name="Lombard V."/>
            <person name="Lucas S."/>
            <person name="Lundell T."/>
            <person name="Martin R."/>
            <person name="McLaughlin D.J."/>
            <person name="Morgenstern I."/>
            <person name="Morin E."/>
            <person name="Murat C."/>
            <person name="Nagy L.G."/>
            <person name="Nolan M."/>
            <person name="Ohm R.A."/>
            <person name="Patyshakuliyeva A."/>
            <person name="Rokas A."/>
            <person name="Ruiz-Duenas F.J."/>
            <person name="Sabat G."/>
            <person name="Salamov A."/>
            <person name="Samejima M."/>
            <person name="Schmutz J."/>
            <person name="Slot J.C."/>
            <person name="St John F."/>
            <person name="Stenlid J."/>
            <person name="Sun H."/>
            <person name="Sun S."/>
            <person name="Syed K."/>
            <person name="Tsang A."/>
            <person name="Wiebenga A."/>
            <person name="Young D."/>
            <person name="Pisabarro A."/>
            <person name="Eastwood D.C."/>
            <person name="Martin F."/>
            <person name="Cullen D."/>
            <person name="Grigoriev I.V."/>
            <person name="Hibbett D.S."/>
        </authorList>
    </citation>
    <scope>NUCLEOTIDE SEQUENCE [LARGE SCALE GENOMIC DNA]</scope>
    <source>
        <strain evidence="2">TFB10046</strain>
    </source>
</reference>
<evidence type="ECO:0000313" key="1">
    <source>
        <dbReference type="EMBL" id="EJD34673.1"/>
    </source>
</evidence>